<feature type="domain" description="SCP" evidence="2">
    <location>
        <begin position="239"/>
        <end position="343"/>
    </location>
</feature>
<dbReference type="CDD" id="cd05379">
    <property type="entry name" value="CAP_bacterial"/>
    <property type="match status" value="1"/>
</dbReference>
<reference evidence="4 5" key="1">
    <citation type="journal article" date="2018" name="Front. Microbiol.">
        <title>Description and Comparative Genomics of Macrococcus caseolyticus subsp. hominis subsp. nov., Macrococcus goetzii sp. nov., Macrococcus epidermidis sp. nov., and Macrococcus bohemicus sp. nov., Novel Macrococci From Human Clinical Material With Virulence Potential and Suspected Uptake of Foreign DNA by Natural Transformation.</title>
        <authorList>
            <person name="Maslanova I."/>
            <person name="Wertheimer Z."/>
            <person name="Sedlacek I."/>
            <person name="Svec P."/>
            <person name="Indrakova A."/>
            <person name="Kovarovic V."/>
            <person name="Schumann P."/>
            <person name="Sproer C."/>
            <person name="Kralova S."/>
            <person name="Sedo O."/>
            <person name="Kristofova L."/>
            <person name="Vrbovska V."/>
            <person name="Fuzik T."/>
            <person name="Petras P."/>
            <person name="Zdrahal Z."/>
            <person name="Ruzickova V."/>
            <person name="Doskar J."/>
            <person name="Pantucek R."/>
        </authorList>
    </citation>
    <scope>NUCLEOTIDE SEQUENCE [LARGE SCALE GENOMIC DNA]</scope>
    <source>
        <strain evidence="4 5">CCM 4927</strain>
    </source>
</reference>
<dbReference type="EMBL" id="MJBI02000001">
    <property type="protein sequence ID" value="RAI82995.1"/>
    <property type="molecule type" value="Genomic_DNA"/>
</dbReference>
<protein>
    <submittedName>
        <fullName evidence="4">SCP-like extracellular protein</fullName>
    </submittedName>
</protein>
<dbReference type="Proteomes" id="UP000229523">
    <property type="component" value="Unassembled WGS sequence"/>
</dbReference>
<evidence type="ECO:0000313" key="5">
    <source>
        <dbReference type="Proteomes" id="UP000229523"/>
    </source>
</evidence>
<keyword evidence="1" id="KW-0472">Membrane</keyword>
<comment type="caution">
    <text evidence="4">The sequence shown here is derived from an EMBL/GenBank/DDBJ whole genome shotgun (WGS) entry which is preliminary data.</text>
</comment>
<feature type="domain" description="CAP-associated" evidence="3">
    <location>
        <begin position="66"/>
        <end position="204"/>
    </location>
</feature>
<keyword evidence="1" id="KW-1133">Transmembrane helix</keyword>
<dbReference type="Gene3D" id="3.40.33.10">
    <property type="entry name" value="CAP"/>
    <property type="match status" value="1"/>
</dbReference>
<feature type="transmembrane region" description="Helical" evidence="1">
    <location>
        <begin position="5"/>
        <end position="23"/>
    </location>
</feature>
<evidence type="ECO:0000259" key="3">
    <source>
        <dbReference type="Pfam" id="PF14504"/>
    </source>
</evidence>
<organism evidence="4 5">
    <name type="scientific">Macrococcoides goetzii</name>
    <dbReference type="NCBI Taxonomy" id="1891097"/>
    <lineage>
        <taxon>Bacteria</taxon>
        <taxon>Bacillati</taxon>
        <taxon>Bacillota</taxon>
        <taxon>Bacilli</taxon>
        <taxon>Bacillales</taxon>
        <taxon>Staphylococcaceae</taxon>
        <taxon>Macrococcoides</taxon>
    </lineage>
</organism>
<gene>
    <name evidence="4" type="ORF">BFS35_004720</name>
</gene>
<dbReference type="SUPFAM" id="SSF55797">
    <property type="entry name" value="PR-1-like"/>
    <property type="match status" value="1"/>
</dbReference>
<keyword evidence="1" id="KW-0812">Transmembrane</keyword>
<evidence type="ECO:0000313" key="4">
    <source>
        <dbReference type="EMBL" id="RAI82995.1"/>
    </source>
</evidence>
<proteinExistence type="predicted"/>
<sequence length="359" mass="41544">MKSILIKLLLIFLMGVFLFYLFYSPSLKFDVLENPAKEKISNEDIKPSSKNTVKRPKLSKGLGVYIGKNINQFTEQYGYPKRIYDSNFNYKNFVYEFKDQYYILGVNNKKIVMAYATGKNAKSYPFKIGQSADNIFNGNAIVSEPIIKTKQSEYQFQLTEVDIKTQTLIQYDDIFVQVYIDRISNKVMAMRYIEPNTLVQMQPYAMSSKGKTIEKTANNEIHTKDEVAINSNKVLTMFEITNYMRKINGRQLLETNELINHVAQFQVASLNKEKQKKVKQVEDEIGSELNKLDINYLHLSQNIAFNFDDVPSLINSWLNSDEHRENMLNRNINEMGGGISGSYYSLIFINNENRDTQAD</sequence>
<keyword evidence="5" id="KW-1185">Reference proteome</keyword>
<dbReference type="RefSeq" id="WP_099580753.1">
    <property type="nucleotide sequence ID" value="NZ_MJBI02000001.1"/>
</dbReference>
<dbReference type="Pfam" id="PF14504">
    <property type="entry name" value="CAP_assoc_N"/>
    <property type="match status" value="1"/>
</dbReference>
<evidence type="ECO:0000256" key="1">
    <source>
        <dbReference type="SAM" id="Phobius"/>
    </source>
</evidence>
<dbReference type="InterPro" id="IPR029410">
    <property type="entry name" value="CAP_assoc"/>
</dbReference>
<dbReference type="PANTHER" id="PTHR31157:SF26">
    <property type="entry name" value="SCP-LIKE EXTRACELLULAR PROTEIN"/>
    <property type="match status" value="1"/>
</dbReference>
<name>A0A2G5NMK5_9STAP</name>
<dbReference type="InterPro" id="IPR014044">
    <property type="entry name" value="CAP_dom"/>
</dbReference>
<dbReference type="PANTHER" id="PTHR31157">
    <property type="entry name" value="SCP DOMAIN-CONTAINING PROTEIN"/>
    <property type="match status" value="1"/>
</dbReference>
<evidence type="ECO:0000259" key="2">
    <source>
        <dbReference type="Pfam" id="PF00188"/>
    </source>
</evidence>
<dbReference type="Pfam" id="PF00188">
    <property type="entry name" value="CAP"/>
    <property type="match status" value="1"/>
</dbReference>
<accession>A0A2G5NMK5</accession>
<dbReference type="AlphaFoldDB" id="A0A2G5NMK5"/>
<dbReference type="InterPro" id="IPR035940">
    <property type="entry name" value="CAP_sf"/>
</dbReference>